<evidence type="ECO:0000256" key="2">
    <source>
        <dbReference type="ARBA" id="ARBA00022598"/>
    </source>
</evidence>
<dbReference type="EMBL" id="FQXC01000007">
    <property type="protein sequence ID" value="SHI01254.1"/>
    <property type="molecule type" value="Genomic_DNA"/>
</dbReference>
<dbReference type="PANTHER" id="PTHR43107">
    <property type="entry name" value="LONG-CHAIN FATTY ACID TRANSPORT PROTEIN"/>
    <property type="match status" value="1"/>
</dbReference>
<gene>
    <name evidence="7" type="ORF">SAMN05443551_4047</name>
</gene>
<evidence type="ECO:0000259" key="5">
    <source>
        <dbReference type="Pfam" id="PF00501"/>
    </source>
</evidence>
<dbReference type="Gene3D" id="3.30.300.30">
    <property type="match status" value="1"/>
</dbReference>
<evidence type="ECO:0000313" key="7">
    <source>
        <dbReference type="EMBL" id="SHI01254.1"/>
    </source>
</evidence>
<reference evidence="7 8" key="1">
    <citation type="submission" date="2016-11" db="EMBL/GenBank/DDBJ databases">
        <authorList>
            <person name="Jaros S."/>
            <person name="Januszkiewicz K."/>
            <person name="Wedrychowicz H."/>
        </authorList>
    </citation>
    <scope>NUCLEOTIDE SEQUENCE [LARGE SCALE GENOMIC DNA]</scope>
    <source>
        <strain evidence="7 8">DSM 29431</strain>
    </source>
</reference>
<dbReference type="GO" id="GO:0005886">
    <property type="term" value="C:plasma membrane"/>
    <property type="evidence" value="ECO:0007669"/>
    <property type="project" value="TreeGrafter"/>
</dbReference>
<dbReference type="GO" id="GO:0005524">
    <property type="term" value="F:ATP binding"/>
    <property type="evidence" value="ECO:0007669"/>
    <property type="project" value="UniProtKB-KW"/>
</dbReference>
<evidence type="ECO:0000256" key="1">
    <source>
        <dbReference type="ARBA" id="ARBA00006432"/>
    </source>
</evidence>
<protein>
    <submittedName>
        <fullName evidence="7">Crotonobetaine/carnitine-CoA ligase</fullName>
    </submittedName>
</protein>
<keyword evidence="3" id="KW-0547">Nucleotide-binding</keyword>
<dbReference type="STRING" id="996342.SAMN05443551_4047"/>
<dbReference type="InterPro" id="IPR025110">
    <property type="entry name" value="AMP-bd_C"/>
</dbReference>
<dbReference type="GO" id="GO:0005324">
    <property type="term" value="F:long-chain fatty acid transmembrane transporter activity"/>
    <property type="evidence" value="ECO:0007669"/>
    <property type="project" value="TreeGrafter"/>
</dbReference>
<dbReference type="GO" id="GO:0004467">
    <property type="term" value="F:long-chain fatty acid-CoA ligase activity"/>
    <property type="evidence" value="ECO:0007669"/>
    <property type="project" value="TreeGrafter"/>
</dbReference>
<dbReference type="InterPro" id="IPR020845">
    <property type="entry name" value="AMP-binding_CS"/>
</dbReference>
<dbReference type="PANTHER" id="PTHR43107:SF15">
    <property type="entry name" value="FATTY ACID TRANSPORT PROTEIN 3, ISOFORM A"/>
    <property type="match status" value="1"/>
</dbReference>
<evidence type="ECO:0000313" key="8">
    <source>
        <dbReference type="Proteomes" id="UP000184221"/>
    </source>
</evidence>
<keyword evidence="4" id="KW-0067">ATP-binding</keyword>
<dbReference type="AlphaFoldDB" id="A0A1M5XNX6"/>
<comment type="similarity">
    <text evidence="1">Belongs to the ATP-dependent AMP-binding enzyme family.</text>
</comment>
<dbReference type="InterPro" id="IPR045851">
    <property type="entry name" value="AMP-bd_C_sf"/>
</dbReference>
<dbReference type="Gene3D" id="3.40.50.12780">
    <property type="entry name" value="N-terminal domain of ligase-like"/>
    <property type="match status" value="1"/>
</dbReference>
<organism evidence="7 8">
    <name type="scientific">Marivita hallyeonensis</name>
    <dbReference type="NCBI Taxonomy" id="996342"/>
    <lineage>
        <taxon>Bacteria</taxon>
        <taxon>Pseudomonadati</taxon>
        <taxon>Pseudomonadota</taxon>
        <taxon>Alphaproteobacteria</taxon>
        <taxon>Rhodobacterales</taxon>
        <taxon>Roseobacteraceae</taxon>
        <taxon>Marivita</taxon>
    </lineage>
</organism>
<evidence type="ECO:0000256" key="4">
    <source>
        <dbReference type="ARBA" id="ARBA00022840"/>
    </source>
</evidence>
<name>A0A1M5XNX6_9RHOB</name>
<dbReference type="Proteomes" id="UP000184221">
    <property type="component" value="Unassembled WGS sequence"/>
</dbReference>
<dbReference type="Pfam" id="PF13193">
    <property type="entry name" value="AMP-binding_C"/>
    <property type="match status" value="1"/>
</dbReference>
<keyword evidence="8" id="KW-1185">Reference proteome</keyword>
<dbReference type="CDD" id="cd05934">
    <property type="entry name" value="FACL_DitJ_like"/>
    <property type="match status" value="1"/>
</dbReference>
<dbReference type="PROSITE" id="PS00455">
    <property type="entry name" value="AMP_BINDING"/>
    <property type="match status" value="1"/>
</dbReference>
<dbReference type="SUPFAM" id="SSF56801">
    <property type="entry name" value="Acetyl-CoA synthetase-like"/>
    <property type="match status" value="1"/>
</dbReference>
<evidence type="ECO:0000256" key="3">
    <source>
        <dbReference type="ARBA" id="ARBA00022741"/>
    </source>
</evidence>
<dbReference type="RefSeq" id="WP_072779898.1">
    <property type="nucleotide sequence ID" value="NZ_FQXC01000007.1"/>
</dbReference>
<proteinExistence type="inferred from homology"/>
<feature type="domain" description="AMP-binding enzyme C-terminal" evidence="6">
    <location>
        <begin position="434"/>
        <end position="508"/>
    </location>
</feature>
<dbReference type="InterPro" id="IPR042099">
    <property type="entry name" value="ANL_N_sf"/>
</dbReference>
<accession>A0A1M5XNX6</accession>
<dbReference type="GO" id="GO:0044539">
    <property type="term" value="P:long-chain fatty acid import into cell"/>
    <property type="evidence" value="ECO:0007669"/>
    <property type="project" value="TreeGrafter"/>
</dbReference>
<dbReference type="Pfam" id="PF00501">
    <property type="entry name" value="AMP-binding"/>
    <property type="match status" value="1"/>
</dbReference>
<sequence>MVALNEAWPEEAERTLGGALRSRAEAHPDKVALRFKADSWSYAALDAWVDRMATGLLEQGLAKGDMTALMLPNDPVFVALMFGCGRAGIVEVPINVAYKGQILRHLLTNSGAKLAVMAHEFLPRLAEIADELPELEKVVVWPALDGTEPDLPFDVLSFDVLDQDRGACPDQGVKPQDPLGIMYTSGTTGPSKGAVFSHNYLWWHGDRARTLRGVTADDVLYTCLPMFHANAQGITVMPAILAGATAVVDDKFTASGFWDRMRHYGTTQFNYIGGIIPILMKQPTSPADRDHSVRLALGAAAPKDQWTDFEERFGIQLFEVYGQSEDGVATANTPGDMKIGSIGKPIWGFEMQVVGDDDLPVADDTIGEFVVRPQFPDIMMQEYYRMPEATLEAFKNLWFHTGDYGWRDADGFFYFHDRKKDAMRRRGENISAFEVEQAVNGHPAVLESAAFAVPSDVGEDEVMVALILKDDAALDEIEFMEYCQKQMPYFAVPRYVDVRAEFPKTPTFRVEKYKLRAEGVTPTTWDREQAGFVLSRG</sequence>
<dbReference type="InterPro" id="IPR000873">
    <property type="entry name" value="AMP-dep_synth/lig_dom"/>
</dbReference>
<keyword evidence="2 7" id="KW-0436">Ligase</keyword>
<evidence type="ECO:0000259" key="6">
    <source>
        <dbReference type="Pfam" id="PF13193"/>
    </source>
</evidence>
<feature type="domain" description="AMP-dependent synthetase/ligase" evidence="5">
    <location>
        <begin position="21"/>
        <end position="384"/>
    </location>
</feature>